<evidence type="ECO:0000259" key="7">
    <source>
        <dbReference type="PROSITE" id="PS51032"/>
    </source>
</evidence>
<dbReference type="Gene3D" id="3.30.730.10">
    <property type="entry name" value="AP2/ERF domain"/>
    <property type="match status" value="1"/>
</dbReference>
<accession>A0ABR2MHG1</accession>
<evidence type="ECO:0000256" key="3">
    <source>
        <dbReference type="ARBA" id="ARBA00023125"/>
    </source>
</evidence>
<keyword evidence="2" id="KW-0805">Transcription regulation</keyword>
<dbReference type="Proteomes" id="UP001412067">
    <property type="component" value="Unassembled WGS sequence"/>
</dbReference>
<comment type="subcellular location">
    <subcellularLocation>
        <location evidence="1">Nucleus</location>
    </subcellularLocation>
</comment>
<dbReference type="InterPro" id="IPR036955">
    <property type="entry name" value="AP2/ERF_dom_sf"/>
</dbReference>
<feature type="region of interest" description="Disordered" evidence="6">
    <location>
        <begin position="1"/>
        <end position="23"/>
    </location>
</feature>
<name>A0ABR2MHG1_9ASPA</name>
<comment type="caution">
    <text evidence="8">The sequence shown here is derived from an EMBL/GenBank/DDBJ whole genome shotgun (WGS) entry which is preliminary data.</text>
</comment>
<evidence type="ECO:0000256" key="1">
    <source>
        <dbReference type="ARBA" id="ARBA00004123"/>
    </source>
</evidence>
<dbReference type="PANTHER" id="PTHR31194">
    <property type="entry name" value="SHN SHINE , DNA BINDING / TRANSCRIPTION FACTOR"/>
    <property type="match status" value="1"/>
</dbReference>
<dbReference type="PANTHER" id="PTHR31194:SF166">
    <property type="entry name" value="PATHOGENESIS-RELATED GENES TRANSCRIPTIONAL ACTIVATOR PTI6"/>
    <property type="match status" value="1"/>
</dbReference>
<keyword evidence="3" id="KW-0238">DNA-binding</keyword>
<keyword evidence="9" id="KW-1185">Reference proteome</keyword>
<organism evidence="8 9">
    <name type="scientific">Platanthera guangdongensis</name>
    <dbReference type="NCBI Taxonomy" id="2320717"/>
    <lineage>
        <taxon>Eukaryota</taxon>
        <taxon>Viridiplantae</taxon>
        <taxon>Streptophyta</taxon>
        <taxon>Embryophyta</taxon>
        <taxon>Tracheophyta</taxon>
        <taxon>Spermatophyta</taxon>
        <taxon>Magnoliopsida</taxon>
        <taxon>Liliopsida</taxon>
        <taxon>Asparagales</taxon>
        <taxon>Orchidaceae</taxon>
        <taxon>Orchidoideae</taxon>
        <taxon>Orchideae</taxon>
        <taxon>Orchidinae</taxon>
        <taxon>Platanthera</taxon>
    </lineage>
</organism>
<evidence type="ECO:0000256" key="4">
    <source>
        <dbReference type="ARBA" id="ARBA00023163"/>
    </source>
</evidence>
<evidence type="ECO:0000313" key="8">
    <source>
        <dbReference type="EMBL" id="KAK8963156.1"/>
    </source>
</evidence>
<evidence type="ECO:0000256" key="6">
    <source>
        <dbReference type="SAM" id="MobiDB-lite"/>
    </source>
</evidence>
<evidence type="ECO:0000313" key="9">
    <source>
        <dbReference type="Proteomes" id="UP001412067"/>
    </source>
</evidence>
<sequence length="251" mass="27680">MEFPRQIHHPDFAGLPVKSDGQPKSVRRRLLRILFTDADATDSSSGEEDAAPLSRPRVKRHAHEIMFEIAPRVRRPPLAERRGKSRDLKGFRGVRRRPWGRWAAEIRDPASKEKNAVTNFPTAKGQSQAAAGSTEKTVAGELSPSFASPTSVLRYGGDQSLFDCLNYGEVDAFGLGVEPPLCSSELSLPNRQCWEFEFGDFNAEDFVGSRAVDATPLDKGWRMSPPPGAATITPVRGGRRCTRLGRSTDHP</sequence>
<dbReference type="SMART" id="SM00380">
    <property type="entry name" value="AP2"/>
    <property type="match status" value="1"/>
</dbReference>
<dbReference type="InterPro" id="IPR016177">
    <property type="entry name" value="DNA-bd_dom_sf"/>
</dbReference>
<dbReference type="EMBL" id="JBBWWR010000007">
    <property type="protein sequence ID" value="KAK8963156.1"/>
    <property type="molecule type" value="Genomic_DNA"/>
</dbReference>
<protein>
    <recommendedName>
        <fullName evidence="7">AP2/ERF domain-containing protein</fullName>
    </recommendedName>
</protein>
<evidence type="ECO:0000256" key="5">
    <source>
        <dbReference type="ARBA" id="ARBA00023242"/>
    </source>
</evidence>
<feature type="domain" description="AP2/ERF" evidence="7">
    <location>
        <begin position="90"/>
        <end position="147"/>
    </location>
</feature>
<evidence type="ECO:0000256" key="2">
    <source>
        <dbReference type="ARBA" id="ARBA00023015"/>
    </source>
</evidence>
<keyword evidence="5" id="KW-0539">Nucleus</keyword>
<dbReference type="InterPro" id="IPR050913">
    <property type="entry name" value="AP2/ERF_ERF"/>
</dbReference>
<proteinExistence type="predicted"/>
<reference evidence="8 9" key="1">
    <citation type="journal article" date="2022" name="Nat. Plants">
        <title>Genomes of leafy and leafless Platanthera orchids illuminate the evolution of mycoheterotrophy.</title>
        <authorList>
            <person name="Li M.H."/>
            <person name="Liu K.W."/>
            <person name="Li Z."/>
            <person name="Lu H.C."/>
            <person name="Ye Q.L."/>
            <person name="Zhang D."/>
            <person name="Wang J.Y."/>
            <person name="Li Y.F."/>
            <person name="Zhong Z.M."/>
            <person name="Liu X."/>
            <person name="Yu X."/>
            <person name="Liu D.K."/>
            <person name="Tu X.D."/>
            <person name="Liu B."/>
            <person name="Hao Y."/>
            <person name="Liao X.Y."/>
            <person name="Jiang Y.T."/>
            <person name="Sun W.H."/>
            <person name="Chen J."/>
            <person name="Chen Y.Q."/>
            <person name="Ai Y."/>
            <person name="Zhai J.W."/>
            <person name="Wu S.S."/>
            <person name="Zhou Z."/>
            <person name="Hsiao Y.Y."/>
            <person name="Wu W.L."/>
            <person name="Chen Y.Y."/>
            <person name="Lin Y.F."/>
            <person name="Hsu J.L."/>
            <person name="Li C.Y."/>
            <person name="Wang Z.W."/>
            <person name="Zhao X."/>
            <person name="Zhong W.Y."/>
            <person name="Ma X.K."/>
            <person name="Ma L."/>
            <person name="Huang J."/>
            <person name="Chen G.Z."/>
            <person name="Huang M.Z."/>
            <person name="Huang L."/>
            <person name="Peng D.H."/>
            <person name="Luo Y.B."/>
            <person name="Zou S.Q."/>
            <person name="Chen S.P."/>
            <person name="Lan S."/>
            <person name="Tsai W.C."/>
            <person name="Van de Peer Y."/>
            <person name="Liu Z.J."/>
        </authorList>
    </citation>
    <scope>NUCLEOTIDE SEQUENCE [LARGE SCALE GENOMIC DNA]</scope>
    <source>
        <strain evidence="8">Lor288</strain>
    </source>
</reference>
<feature type="region of interest" description="Disordered" evidence="6">
    <location>
        <begin position="37"/>
        <end position="58"/>
    </location>
</feature>
<dbReference type="InterPro" id="IPR001471">
    <property type="entry name" value="AP2/ERF_dom"/>
</dbReference>
<dbReference type="PROSITE" id="PS51032">
    <property type="entry name" value="AP2_ERF"/>
    <property type="match status" value="1"/>
</dbReference>
<dbReference type="SUPFAM" id="SSF54171">
    <property type="entry name" value="DNA-binding domain"/>
    <property type="match status" value="1"/>
</dbReference>
<gene>
    <name evidence="8" type="ORF">KSP40_PGU022123</name>
</gene>
<keyword evidence="4" id="KW-0804">Transcription</keyword>